<comment type="caution">
    <text evidence="1">The sequence shown here is derived from an EMBL/GenBank/DDBJ whole genome shotgun (WGS) entry which is preliminary data.</text>
</comment>
<organism evidence="1 2">
    <name type="scientific">Salmonella enterica</name>
    <name type="common">Salmonella choleraesuis</name>
    <dbReference type="NCBI Taxonomy" id="28901"/>
    <lineage>
        <taxon>Bacteria</taxon>
        <taxon>Pseudomonadati</taxon>
        <taxon>Pseudomonadota</taxon>
        <taxon>Gammaproteobacteria</taxon>
        <taxon>Enterobacterales</taxon>
        <taxon>Enterobacteriaceae</taxon>
        <taxon>Salmonella</taxon>
    </lineage>
</organism>
<reference evidence="1 2" key="1">
    <citation type="submission" date="2018-04" db="EMBL/GenBank/DDBJ databases">
        <title>Serotype diversity and antimicrobial resistance among Salmonella enterica isolated from patients at an equine referral hospital.</title>
        <authorList>
            <person name="Leon I.M."/>
            <person name="Lawhon S.D."/>
            <person name="Norman K.N."/>
            <person name="Threadgill D.S."/>
            <person name="Ohta N."/>
            <person name="Vinasco J."/>
            <person name="Scott H.M."/>
        </authorList>
    </citation>
    <scope>NUCLEOTIDE SEQUENCE [LARGE SCALE GENOMIC DNA]</scope>
    <source>
        <strain evidence="1 2">235</strain>
    </source>
</reference>
<dbReference type="EMBL" id="QDLQ01000001">
    <property type="protein sequence ID" value="PVJ00657.1"/>
    <property type="molecule type" value="Genomic_DNA"/>
</dbReference>
<dbReference type="Proteomes" id="UP000245912">
    <property type="component" value="Unassembled WGS sequence"/>
</dbReference>
<sequence>MVIHHRALQRSPCVFRATGALAALAHPSHIVNYAAGDVLACRLPVTRNPLGEGFYISLPLRGGVGIGFVGPISSAPSGISRFWL</sequence>
<gene>
    <name evidence="1" type="ORF">C4860_00085</name>
</gene>
<evidence type="ECO:0000313" key="1">
    <source>
        <dbReference type="EMBL" id="PVJ00657.1"/>
    </source>
</evidence>
<proteinExistence type="predicted"/>
<name>A0A2T8TG99_SALER</name>
<dbReference type="AlphaFoldDB" id="A0A2T8TG99"/>
<evidence type="ECO:0000313" key="2">
    <source>
        <dbReference type="Proteomes" id="UP000245912"/>
    </source>
</evidence>
<accession>A0A2T8TG99</accession>
<protein>
    <submittedName>
        <fullName evidence="1">Uncharacterized protein</fullName>
    </submittedName>
</protein>